<keyword evidence="4" id="KW-0282">Flagellum</keyword>
<dbReference type="SUPFAM" id="SSF103088">
    <property type="entry name" value="OmpA-like"/>
    <property type="match status" value="1"/>
</dbReference>
<dbReference type="SUPFAM" id="SSF50199">
    <property type="entry name" value="Staphylococcal nuclease"/>
    <property type="match status" value="1"/>
</dbReference>
<evidence type="ECO:0000259" key="2">
    <source>
        <dbReference type="PROSITE" id="PS50830"/>
    </source>
</evidence>
<name>A0A1Y5T3A6_9RHOB</name>
<organism evidence="4 5">
    <name type="scientific">Pacificibacter marinus</name>
    <dbReference type="NCBI Taxonomy" id="658057"/>
    <lineage>
        <taxon>Bacteria</taxon>
        <taxon>Pseudomonadati</taxon>
        <taxon>Pseudomonadota</taxon>
        <taxon>Alphaproteobacteria</taxon>
        <taxon>Rhodobacterales</taxon>
        <taxon>Roseobacteraceae</taxon>
        <taxon>Pacificibacter</taxon>
    </lineage>
</organism>
<evidence type="ECO:0000256" key="1">
    <source>
        <dbReference type="PROSITE-ProRule" id="PRU00473"/>
    </source>
</evidence>
<dbReference type="InterPro" id="IPR006665">
    <property type="entry name" value="OmpA-like"/>
</dbReference>
<dbReference type="PROSITE" id="PS51123">
    <property type="entry name" value="OMPA_2"/>
    <property type="match status" value="1"/>
</dbReference>
<dbReference type="Pfam" id="PF00691">
    <property type="entry name" value="OmpA"/>
    <property type="match status" value="1"/>
</dbReference>
<dbReference type="InterPro" id="IPR035437">
    <property type="entry name" value="SNase_OB-fold_sf"/>
</dbReference>
<protein>
    <submittedName>
        <fullName evidence="4">Flagellar motor protein MotS</fullName>
    </submittedName>
</protein>
<evidence type="ECO:0000313" key="4">
    <source>
        <dbReference type="EMBL" id="SLN54811.1"/>
    </source>
</evidence>
<dbReference type="EMBL" id="FWFW01000009">
    <property type="protein sequence ID" value="SLN54811.1"/>
    <property type="molecule type" value="Genomic_DNA"/>
</dbReference>
<dbReference type="SMART" id="SM00318">
    <property type="entry name" value="SNc"/>
    <property type="match status" value="1"/>
</dbReference>
<dbReference type="Proteomes" id="UP000193307">
    <property type="component" value="Unassembled WGS sequence"/>
</dbReference>
<dbReference type="PANTHER" id="PTHR30329:SF21">
    <property type="entry name" value="LIPOPROTEIN YIAD-RELATED"/>
    <property type="match status" value="1"/>
</dbReference>
<dbReference type="RefSeq" id="WP_170842194.1">
    <property type="nucleotide sequence ID" value="NZ_FNZV01000009.1"/>
</dbReference>
<proteinExistence type="predicted"/>
<sequence length="516" mass="57187">MGLTAAEAFMLICFILLLLLSLWMETTREATKFNDEFTPGQRAAAVLYREQLQSFGQKLEDSKSFEQLVVAAGGEGRLRDALIVLQEFSGIPVQEVADRIRLLDEDVVKRISEAAVELEPNTKLSLAELTELEAFPAIIDVANNAPNELLDSIKKLREYQATGLSAEEMQGLLASIEHLRDAELISGERVASEIRKRAGSLISSMGGEILDNGNVVFPESLLFDPGRSNIKPVFEEVLSNFCVPWLEVLYGFDTSLRNIQIEGHASSEWNGTNTDGAFRNNLDLSQARAANVYKRCLDFADATEFKDWAKSRLAAVGYSSARPVLDTNSKEDRVLSRRVVFAVDLKTLDDMVIENFLDVDAEHDVPIFGEDVKSTVTVEPEFDLHSLPTPSLYIDLGYKTLQGTVDSVTDGDTITVAAQKVRIQGLHAPELSDPFGEDARRFMENHYLDQPIECLMSGERTFDRLVGVCFVDEIDIAGELVRAGLGLDCPSFSFGRYALLEQKSAQSSMELPSYCQ</sequence>
<dbReference type="InterPro" id="IPR050330">
    <property type="entry name" value="Bact_OuterMem_StrucFunc"/>
</dbReference>
<dbReference type="GO" id="GO:0016020">
    <property type="term" value="C:membrane"/>
    <property type="evidence" value="ECO:0007669"/>
    <property type="project" value="UniProtKB-UniRule"/>
</dbReference>
<dbReference type="InterPro" id="IPR036737">
    <property type="entry name" value="OmpA-like_sf"/>
</dbReference>
<dbReference type="AlphaFoldDB" id="A0A1Y5T3A6"/>
<dbReference type="InterPro" id="IPR016071">
    <property type="entry name" value="Staphylococal_nuclease_OB-fold"/>
</dbReference>
<evidence type="ECO:0000259" key="3">
    <source>
        <dbReference type="PROSITE" id="PS51123"/>
    </source>
</evidence>
<keyword evidence="4" id="KW-0969">Cilium</keyword>
<keyword evidence="1" id="KW-0472">Membrane</keyword>
<accession>A0A1Y5T3A6</accession>
<feature type="domain" description="OmpA-like" evidence="3">
    <location>
        <begin position="210"/>
        <end position="347"/>
    </location>
</feature>
<feature type="domain" description="TNase-like" evidence="2">
    <location>
        <begin position="399"/>
        <end position="485"/>
    </location>
</feature>
<evidence type="ECO:0000313" key="5">
    <source>
        <dbReference type="Proteomes" id="UP000193307"/>
    </source>
</evidence>
<keyword evidence="4" id="KW-0966">Cell projection</keyword>
<dbReference type="PROSITE" id="PS50830">
    <property type="entry name" value="TNASE_3"/>
    <property type="match status" value="1"/>
</dbReference>
<dbReference type="Gene3D" id="2.40.50.90">
    <property type="match status" value="1"/>
</dbReference>
<dbReference type="CDD" id="cd07185">
    <property type="entry name" value="OmpA_C-like"/>
    <property type="match status" value="1"/>
</dbReference>
<dbReference type="Pfam" id="PF00565">
    <property type="entry name" value="SNase"/>
    <property type="match status" value="1"/>
</dbReference>
<keyword evidence="5" id="KW-1185">Reference proteome</keyword>
<dbReference type="PANTHER" id="PTHR30329">
    <property type="entry name" value="STATOR ELEMENT OF FLAGELLAR MOTOR COMPLEX"/>
    <property type="match status" value="1"/>
</dbReference>
<reference evidence="4 5" key="1">
    <citation type="submission" date="2017-03" db="EMBL/GenBank/DDBJ databases">
        <authorList>
            <person name="Afonso C.L."/>
            <person name="Miller P.J."/>
            <person name="Scott M.A."/>
            <person name="Spackman E."/>
            <person name="Goraichik I."/>
            <person name="Dimitrov K.M."/>
            <person name="Suarez D.L."/>
            <person name="Swayne D.E."/>
        </authorList>
    </citation>
    <scope>NUCLEOTIDE SEQUENCE [LARGE SCALE GENOMIC DNA]</scope>
    <source>
        <strain evidence="4 5">CECT 7971</strain>
    </source>
</reference>
<dbReference type="Gene3D" id="3.30.1330.60">
    <property type="entry name" value="OmpA-like domain"/>
    <property type="match status" value="1"/>
</dbReference>
<gene>
    <name evidence="4" type="ORF">PAM7971_02839</name>
</gene>
<dbReference type="STRING" id="658057.SAMN04488032_109148"/>